<dbReference type="Proteomes" id="UP000286317">
    <property type="component" value="Unassembled WGS sequence"/>
</dbReference>
<dbReference type="PROSITE" id="PS50932">
    <property type="entry name" value="HTH_LACI_2"/>
    <property type="match status" value="1"/>
</dbReference>
<dbReference type="PANTHER" id="PTHR30146">
    <property type="entry name" value="LACI-RELATED TRANSCRIPTIONAL REPRESSOR"/>
    <property type="match status" value="1"/>
</dbReference>
<keyword evidence="1" id="KW-0678">Repressor</keyword>
<organism evidence="6 7">
    <name type="scientific">Staphylococcus shinii</name>
    <dbReference type="NCBI Taxonomy" id="2912228"/>
    <lineage>
        <taxon>Bacteria</taxon>
        <taxon>Bacillati</taxon>
        <taxon>Bacillota</taxon>
        <taxon>Bacilli</taxon>
        <taxon>Bacillales</taxon>
        <taxon>Staphylococcaceae</taxon>
        <taxon>Staphylococcus</taxon>
    </lineage>
</organism>
<protein>
    <submittedName>
        <fullName evidence="6">LacI family transcriptional regulator</fullName>
    </submittedName>
</protein>
<dbReference type="GO" id="GO:0000976">
    <property type="term" value="F:transcription cis-regulatory region binding"/>
    <property type="evidence" value="ECO:0007669"/>
    <property type="project" value="TreeGrafter"/>
</dbReference>
<dbReference type="InterPro" id="IPR000843">
    <property type="entry name" value="HTH_LacI"/>
</dbReference>
<sequence>MNLEKKKFSAEDVARLAKVSQSTVSRVFSPGKSVSENTRKRVMKVADELNYKPNALARGLITNKSKLIGIAMKNKQNPFYHEVLSLFTQKLKNFGYSVLFVYTENEEIQQEEINQFMEYNVESIIITDAVLSSELVKKLKSSNIPVILFNRYDETLNCNSVSSDNYFAAKSIAKYFFDKGYTNNLYVSGPSNTSTNRDRLYGFKEYFKEKGQDIDIIEGDFSFETAYQKALSYFKKGKKPEGVFGANDITALGILEAAKKMNFDIPKDMEVIGFDDIKMAAWPNNQLTTWAQPLDQMINKTINILINGDFKKVEQIKLKGKIKFRNTTK</sequence>
<evidence type="ECO:0000256" key="2">
    <source>
        <dbReference type="ARBA" id="ARBA00023015"/>
    </source>
</evidence>
<reference evidence="6 7" key="1">
    <citation type="journal article" date="2016" name="Front. Microbiol.">
        <title>Comprehensive Phylogenetic Analysis of Bovine Non-aureus Staphylococci Species Based on Whole-Genome Sequencing.</title>
        <authorList>
            <person name="Naushad S."/>
            <person name="Barkema H.W."/>
            <person name="Luby C."/>
            <person name="Condas L.A."/>
            <person name="Nobrega D.B."/>
            <person name="Carson D.A."/>
            <person name="De Buck J."/>
        </authorList>
    </citation>
    <scope>NUCLEOTIDE SEQUENCE [LARGE SCALE GENOMIC DNA]</scope>
    <source>
        <strain evidence="6 7">SNUC 4554</strain>
    </source>
</reference>
<keyword evidence="7" id="KW-1185">Reference proteome</keyword>
<dbReference type="InterPro" id="IPR010982">
    <property type="entry name" value="Lambda_DNA-bd_dom_sf"/>
</dbReference>
<dbReference type="SUPFAM" id="SSF53822">
    <property type="entry name" value="Periplasmic binding protein-like I"/>
    <property type="match status" value="1"/>
</dbReference>
<feature type="domain" description="HTH lacI-type" evidence="5">
    <location>
        <begin position="11"/>
        <end position="62"/>
    </location>
</feature>
<dbReference type="AlphaFoldDB" id="A0A418ID20"/>
<gene>
    <name evidence="6" type="ORF">BU112_11595</name>
</gene>
<dbReference type="Gene3D" id="3.40.50.2300">
    <property type="match status" value="2"/>
</dbReference>
<dbReference type="Pfam" id="PF00356">
    <property type="entry name" value="LacI"/>
    <property type="match status" value="1"/>
</dbReference>
<dbReference type="EMBL" id="QXUF01000096">
    <property type="protein sequence ID" value="RIM98224.1"/>
    <property type="molecule type" value="Genomic_DNA"/>
</dbReference>
<dbReference type="Gene3D" id="1.10.260.40">
    <property type="entry name" value="lambda repressor-like DNA-binding domains"/>
    <property type="match status" value="1"/>
</dbReference>
<dbReference type="PANTHER" id="PTHR30146:SF95">
    <property type="entry name" value="RIBOSE OPERON REPRESSOR"/>
    <property type="match status" value="1"/>
</dbReference>
<dbReference type="OrthoDB" id="9775106at2"/>
<dbReference type="CDD" id="cd06278">
    <property type="entry name" value="PBP1_LacI-like"/>
    <property type="match status" value="1"/>
</dbReference>
<evidence type="ECO:0000259" key="5">
    <source>
        <dbReference type="PROSITE" id="PS50932"/>
    </source>
</evidence>
<proteinExistence type="predicted"/>
<accession>A0A418ID20</accession>
<dbReference type="InterPro" id="IPR001761">
    <property type="entry name" value="Peripla_BP/Lac1_sug-bd_dom"/>
</dbReference>
<keyword evidence="2" id="KW-0805">Transcription regulation</keyword>
<dbReference type="SUPFAM" id="SSF47413">
    <property type="entry name" value="lambda repressor-like DNA-binding domains"/>
    <property type="match status" value="1"/>
</dbReference>
<dbReference type="Pfam" id="PF00532">
    <property type="entry name" value="Peripla_BP_1"/>
    <property type="match status" value="1"/>
</dbReference>
<evidence type="ECO:0000313" key="7">
    <source>
        <dbReference type="Proteomes" id="UP000286317"/>
    </source>
</evidence>
<dbReference type="SMART" id="SM00354">
    <property type="entry name" value="HTH_LACI"/>
    <property type="match status" value="1"/>
</dbReference>
<name>A0A418ID20_9STAP</name>
<evidence type="ECO:0000256" key="3">
    <source>
        <dbReference type="ARBA" id="ARBA00023125"/>
    </source>
</evidence>
<dbReference type="GO" id="GO:0003700">
    <property type="term" value="F:DNA-binding transcription factor activity"/>
    <property type="evidence" value="ECO:0007669"/>
    <property type="project" value="TreeGrafter"/>
</dbReference>
<evidence type="ECO:0000256" key="1">
    <source>
        <dbReference type="ARBA" id="ARBA00022491"/>
    </source>
</evidence>
<dbReference type="CDD" id="cd01392">
    <property type="entry name" value="HTH_LacI"/>
    <property type="match status" value="1"/>
</dbReference>
<evidence type="ECO:0000256" key="4">
    <source>
        <dbReference type="ARBA" id="ARBA00023163"/>
    </source>
</evidence>
<dbReference type="InterPro" id="IPR028082">
    <property type="entry name" value="Peripla_BP_I"/>
</dbReference>
<keyword evidence="3" id="KW-0238">DNA-binding</keyword>
<comment type="caution">
    <text evidence="6">The sequence shown here is derived from an EMBL/GenBank/DDBJ whole genome shotgun (WGS) entry which is preliminary data.</text>
</comment>
<evidence type="ECO:0000313" key="6">
    <source>
        <dbReference type="EMBL" id="RIM98224.1"/>
    </source>
</evidence>
<keyword evidence="4" id="KW-0804">Transcription</keyword>